<feature type="transmembrane region" description="Helical" evidence="2">
    <location>
        <begin position="134"/>
        <end position="152"/>
    </location>
</feature>
<evidence type="ECO:0000313" key="4">
    <source>
        <dbReference type="EMBL" id="MBB6450520.1"/>
    </source>
</evidence>
<keyword evidence="2" id="KW-1133">Transmembrane helix</keyword>
<gene>
    <name evidence="4" type="ORF">HNR44_002503</name>
</gene>
<feature type="transmembrane region" description="Helical" evidence="2">
    <location>
        <begin position="39"/>
        <end position="58"/>
    </location>
</feature>
<organism evidence="4 5">
    <name type="scientific">Geomicrobium halophilum</name>
    <dbReference type="NCBI Taxonomy" id="549000"/>
    <lineage>
        <taxon>Bacteria</taxon>
        <taxon>Bacillati</taxon>
        <taxon>Bacillota</taxon>
        <taxon>Bacilli</taxon>
        <taxon>Bacillales</taxon>
        <taxon>Geomicrobium</taxon>
    </lineage>
</organism>
<dbReference type="Proteomes" id="UP000568839">
    <property type="component" value="Unassembled WGS sequence"/>
</dbReference>
<dbReference type="Pfam" id="PF07331">
    <property type="entry name" value="TctB"/>
    <property type="match status" value="1"/>
</dbReference>
<comment type="caution">
    <text evidence="4">The sequence shown here is derived from an EMBL/GenBank/DDBJ whole genome shotgun (WGS) entry which is preliminary data.</text>
</comment>
<proteinExistence type="predicted"/>
<evidence type="ECO:0000256" key="2">
    <source>
        <dbReference type="SAM" id="Phobius"/>
    </source>
</evidence>
<evidence type="ECO:0000313" key="5">
    <source>
        <dbReference type="Proteomes" id="UP000568839"/>
    </source>
</evidence>
<dbReference type="AlphaFoldDB" id="A0A841PP24"/>
<dbReference type="RefSeq" id="WP_184404580.1">
    <property type="nucleotide sequence ID" value="NZ_JACHHJ010000003.1"/>
</dbReference>
<feature type="transmembrane region" description="Helical" evidence="2">
    <location>
        <begin position="7"/>
        <end position="27"/>
    </location>
</feature>
<keyword evidence="2" id="KW-0812">Transmembrane</keyword>
<dbReference type="EMBL" id="JACHHJ010000003">
    <property type="protein sequence ID" value="MBB6450520.1"/>
    <property type="molecule type" value="Genomic_DNA"/>
</dbReference>
<protein>
    <recommendedName>
        <fullName evidence="3">DUF1468 domain-containing protein</fullName>
    </recommendedName>
</protein>
<evidence type="ECO:0000256" key="1">
    <source>
        <dbReference type="SAM" id="MobiDB-lite"/>
    </source>
</evidence>
<evidence type="ECO:0000259" key="3">
    <source>
        <dbReference type="Pfam" id="PF07331"/>
    </source>
</evidence>
<name>A0A841PP24_9BACL</name>
<dbReference type="InterPro" id="IPR009936">
    <property type="entry name" value="DUF1468"/>
</dbReference>
<feature type="transmembrane region" description="Helical" evidence="2">
    <location>
        <begin position="96"/>
        <end position="128"/>
    </location>
</feature>
<feature type="domain" description="DUF1468" evidence="3">
    <location>
        <begin position="10"/>
        <end position="161"/>
    </location>
</feature>
<feature type="region of interest" description="Disordered" evidence="1">
    <location>
        <begin position="62"/>
        <end position="82"/>
    </location>
</feature>
<sequence>MKTLKSLLPGLLMMMISLIVLSQAIGMDDTSILDPASGSFFPAIVGLIMFVTGGVTFLQERRSTPSDGNTETEGTNDPDVASTTNTFDKKDYQLVLLYYCLVIGFVVILPIISFFPAAFLFLVTSIFFLKGVSWRINLLVSLGAIFVIYFLFSELFNIVFP</sequence>
<feature type="compositionally biased region" description="Polar residues" evidence="1">
    <location>
        <begin position="65"/>
        <end position="82"/>
    </location>
</feature>
<accession>A0A841PP24</accession>
<keyword evidence="2" id="KW-0472">Membrane</keyword>
<keyword evidence="5" id="KW-1185">Reference proteome</keyword>
<reference evidence="4 5" key="1">
    <citation type="submission" date="2020-08" db="EMBL/GenBank/DDBJ databases">
        <title>Genomic Encyclopedia of Type Strains, Phase IV (KMG-IV): sequencing the most valuable type-strain genomes for metagenomic binning, comparative biology and taxonomic classification.</title>
        <authorList>
            <person name="Goeker M."/>
        </authorList>
    </citation>
    <scope>NUCLEOTIDE SEQUENCE [LARGE SCALE GENOMIC DNA]</scope>
    <source>
        <strain evidence="4 5">DSM 21769</strain>
    </source>
</reference>